<keyword evidence="3 10" id="KW-0285">Flavoprotein</keyword>
<evidence type="ECO:0000256" key="5">
    <source>
        <dbReference type="ARBA" id="ARBA00022691"/>
    </source>
</evidence>
<dbReference type="InterPro" id="IPR036188">
    <property type="entry name" value="FAD/NAD-bd_sf"/>
</dbReference>
<name>A0A318KZ97_9NEIS</name>
<dbReference type="InterPro" id="IPR006076">
    <property type="entry name" value="FAD-dep_OxRdtase"/>
</dbReference>
<evidence type="ECO:0000259" key="12">
    <source>
        <dbReference type="Pfam" id="PF05430"/>
    </source>
</evidence>
<dbReference type="InterPro" id="IPR023032">
    <property type="entry name" value="tRNA_MAMT_biosynth_bifunc_MnmC"/>
</dbReference>
<evidence type="ECO:0000256" key="2">
    <source>
        <dbReference type="ARBA" id="ARBA00022603"/>
    </source>
</evidence>
<keyword evidence="5 10" id="KW-0949">S-adenosyl-L-methionine</keyword>
<protein>
    <recommendedName>
        <fullName evidence="10">tRNA 5-methylaminomethyl-2-thiouridine biosynthesis bifunctional protein MnmC</fullName>
        <shortName evidence="10">tRNA mnm(5)s(2)U biosynthesis bifunctional protein</shortName>
    </recommendedName>
    <domain>
        <recommendedName>
            <fullName evidence="10">tRNA (mnm(5)s(2)U34)-methyltransferase</fullName>
            <ecNumber evidence="10">2.1.1.61</ecNumber>
        </recommendedName>
    </domain>
    <domain>
        <recommendedName>
            <fullName evidence="10">FAD-dependent cmnm(5)s(2)U34 oxidoreductase</fullName>
            <ecNumber evidence="10">1.5.-.-</ecNumber>
        </recommendedName>
    </domain>
</protein>
<dbReference type="SUPFAM" id="SSF54373">
    <property type="entry name" value="FAD-linked reductases, C-terminal domain"/>
    <property type="match status" value="1"/>
</dbReference>
<dbReference type="Gene3D" id="3.40.50.150">
    <property type="entry name" value="Vaccinia Virus protein VP39"/>
    <property type="match status" value="1"/>
</dbReference>
<dbReference type="Pfam" id="PF01266">
    <property type="entry name" value="DAO"/>
    <property type="match status" value="1"/>
</dbReference>
<evidence type="ECO:0000313" key="13">
    <source>
        <dbReference type="EMBL" id="PXX81922.1"/>
    </source>
</evidence>
<evidence type="ECO:0000259" key="11">
    <source>
        <dbReference type="Pfam" id="PF01266"/>
    </source>
</evidence>
<dbReference type="NCBIfam" id="NF002481">
    <property type="entry name" value="PRK01747.1-2"/>
    <property type="match status" value="1"/>
</dbReference>
<keyword evidence="6 10" id="KW-0819">tRNA processing</keyword>
<dbReference type="RefSeq" id="WP_110389237.1">
    <property type="nucleotide sequence ID" value="NZ_QJKI01000001.1"/>
</dbReference>
<dbReference type="HAMAP" id="MF_01102">
    <property type="entry name" value="MnmC"/>
    <property type="match status" value="1"/>
</dbReference>
<evidence type="ECO:0000256" key="3">
    <source>
        <dbReference type="ARBA" id="ARBA00022630"/>
    </source>
</evidence>
<dbReference type="EC" id="1.5.-.-" evidence="10"/>
<evidence type="ECO:0000256" key="9">
    <source>
        <dbReference type="ARBA" id="ARBA00023268"/>
    </source>
</evidence>
<dbReference type="PANTHER" id="PTHR13847:SF283">
    <property type="entry name" value="TRNA 5-METHYLAMINOMETHYL-2-THIOURIDINE BIOSYNTHESIS BIFUNCTIONAL PROTEIN MNMC"/>
    <property type="match status" value="1"/>
</dbReference>
<dbReference type="GO" id="GO:0032259">
    <property type="term" value="P:methylation"/>
    <property type="evidence" value="ECO:0007669"/>
    <property type="project" value="UniProtKB-KW"/>
</dbReference>
<evidence type="ECO:0000256" key="10">
    <source>
        <dbReference type="HAMAP-Rule" id="MF_01102"/>
    </source>
</evidence>
<keyword evidence="14" id="KW-1185">Reference proteome</keyword>
<dbReference type="InterPro" id="IPR017610">
    <property type="entry name" value="tRNA_S-uridine_synth_MnmC_C"/>
</dbReference>
<reference evidence="13 14" key="1">
    <citation type="submission" date="2018-05" db="EMBL/GenBank/DDBJ databases">
        <title>Genomic Encyclopedia of Type Strains, Phase IV (KMG-IV): sequencing the most valuable type-strain genomes for metagenomic binning, comparative biology and taxonomic classification.</title>
        <authorList>
            <person name="Goeker M."/>
        </authorList>
    </citation>
    <scope>NUCLEOTIDE SEQUENCE [LARGE SCALE GENOMIC DNA]</scope>
    <source>
        <strain evidence="13 14">DSM 29661</strain>
    </source>
</reference>
<feature type="region of interest" description="tRNA (mnm(5)s(2)U34)-methyltransferase" evidence="10">
    <location>
        <begin position="1"/>
        <end position="236"/>
    </location>
</feature>
<comment type="subcellular location">
    <subcellularLocation>
        <location evidence="10">Cytoplasm</location>
    </subcellularLocation>
</comment>
<keyword evidence="8 10" id="KW-0560">Oxidoreductase</keyword>
<comment type="function">
    <text evidence="10">Catalyzes the last two steps in the biosynthesis of 5-methylaminomethyl-2-thiouridine (mnm(5)s(2)U) at the wobble position (U34) in tRNA. Catalyzes the FAD-dependent demodification of cmnm(5)s(2)U34 to nm(5)s(2)U34, followed by the transfer of a methyl group from S-adenosyl-L-methionine to nm(5)s(2)U34, to form mnm(5)s(2)U34.</text>
</comment>
<sequence>MTASSPLLDWQDGQPVSTRFGDVYFSRDSGLDETHHVFLAHNRLAERWAALPADGRFVLGETGFGTGLNVLCAWQLWRRCAPAGARLHVISTEKYPIPPEQLARALALWPELAEFSQALLAQYAALGPGWHRFSFDEGAVTLTLLVGDALDTLPQLDAASSAVDAWFLDGFAPARNPELWSPALFAQLARLSAPGASYATFTSAGVVKRGLAEAGFSVRRVAGFGSKRHMLCGELAAPPAPAWRAPWFAWPRHTGQRRALVLGGGIAGAAAAAALARRGWAVTLLEQKAALADGASGNAQGVLHTKLSPHLTPLTRLLLSGYAYSLRQLPRQLRAGEDWDACGIVQQSFDADEAQRHAGLAALGLPEALLRPVDAAQASALAGVALPHGGLWFAQGGWVHPPAWVRQLAATPGVTVCCGADIVALEHDGEQWQARAADGRQWQAPVVVAANAHQAGQFSQLAHLPIKPIRGQVSHAPATEASLALRAVVCGESYISPARHGRHCFGATFRFQAEQLAVTTEEHQENLDKLAALSPDVWRRLGGEALSAQALDGRSGWRATTPDYLPLVGPVADAAAFADVYPAPERCGPRQPGPDAPWLPGLYVSLAHGSRGLVTAPLAGELLAAMLNHEPAPLPQPLLDALHPNRFLWRAQKRRHAPGRA</sequence>
<keyword evidence="2 10" id="KW-0489">Methyltransferase</keyword>
<dbReference type="GO" id="GO:0002098">
    <property type="term" value="P:tRNA wobble uridine modification"/>
    <property type="evidence" value="ECO:0007669"/>
    <property type="project" value="TreeGrafter"/>
</dbReference>
<dbReference type="Gene3D" id="3.50.50.60">
    <property type="entry name" value="FAD/NAD(P)-binding domain"/>
    <property type="match status" value="1"/>
</dbReference>
<comment type="cofactor">
    <cofactor evidence="10">
        <name>FAD</name>
        <dbReference type="ChEBI" id="CHEBI:57692"/>
    </cofactor>
</comment>
<dbReference type="GO" id="GO:0016645">
    <property type="term" value="F:oxidoreductase activity, acting on the CH-NH group of donors"/>
    <property type="evidence" value="ECO:0007669"/>
    <property type="project" value="InterPro"/>
</dbReference>
<feature type="domain" description="MnmC-like methyltransferase" evidence="12">
    <location>
        <begin position="110"/>
        <end position="234"/>
    </location>
</feature>
<keyword evidence="4 10" id="KW-0808">Transferase</keyword>
<dbReference type="EMBL" id="QJKI01000001">
    <property type="protein sequence ID" value="PXX81922.1"/>
    <property type="molecule type" value="Genomic_DNA"/>
</dbReference>
<dbReference type="Pfam" id="PF05430">
    <property type="entry name" value="Methyltransf_30"/>
    <property type="match status" value="1"/>
</dbReference>
<dbReference type="EC" id="2.1.1.61" evidence="10"/>
<feature type="region of interest" description="FAD-dependent cmnm(5)s(2)U34 oxidoreductase" evidence="10">
    <location>
        <begin position="262"/>
        <end position="661"/>
    </location>
</feature>
<evidence type="ECO:0000256" key="7">
    <source>
        <dbReference type="ARBA" id="ARBA00022827"/>
    </source>
</evidence>
<organism evidence="13 14">
    <name type="scientific">Rivihabitans pingtungensis</name>
    <dbReference type="NCBI Taxonomy" id="1054498"/>
    <lineage>
        <taxon>Bacteria</taxon>
        <taxon>Pseudomonadati</taxon>
        <taxon>Pseudomonadota</taxon>
        <taxon>Betaproteobacteria</taxon>
        <taxon>Neisseriales</taxon>
        <taxon>Aquaspirillaceae</taxon>
        <taxon>Rivihabitans</taxon>
    </lineage>
</organism>
<dbReference type="Proteomes" id="UP000247555">
    <property type="component" value="Unassembled WGS sequence"/>
</dbReference>
<feature type="domain" description="FAD dependent oxidoreductase" evidence="11">
    <location>
        <begin position="259"/>
        <end position="626"/>
    </location>
</feature>
<dbReference type="SUPFAM" id="SSF51905">
    <property type="entry name" value="FAD/NAD(P)-binding domain"/>
    <property type="match status" value="1"/>
</dbReference>
<dbReference type="GO" id="GO:0005737">
    <property type="term" value="C:cytoplasm"/>
    <property type="evidence" value="ECO:0007669"/>
    <property type="project" value="UniProtKB-SubCell"/>
</dbReference>
<comment type="caution">
    <text evidence="13">The sequence shown here is derived from an EMBL/GenBank/DDBJ whole genome shotgun (WGS) entry which is preliminary data.</text>
</comment>
<evidence type="ECO:0000256" key="8">
    <source>
        <dbReference type="ARBA" id="ARBA00023002"/>
    </source>
</evidence>
<proteinExistence type="inferred from homology"/>
<accession>A0A318KZ97</accession>
<dbReference type="GO" id="GO:0004808">
    <property type="term" value="F:tRNA (5-methylaminomethyl-2-thiouridylate)(34)-methyltransferase activity"/>
    <property type="evidence" value="ECO:0007669"/>
    <property type="project" value="UniProtKB-EC"/>
</dbReference>
<dbReference type="AlphaFoldDB" id="A0A318KZ97"/>
<gene>
    <name evidence="10" type="primary">mnmC</name>
    <name evidence="13" type="ORF">DFR34_101151</name>
</gene>
<dbReference type="PANTHER" id="PTHR13847">
    <property type="entry name" value="SARCOSINE DEHYDROGENASE-RELATED"/>
    <property type="match status" value="1"/>
</dbReference>
<dbReference type="InterPro" id="IPR047785">
    <property type="entry name" value="tRNA_MNMC2"/>
</dbReference>
<keyword evidence="7 10" id="KW-0274">FAD</keyword>
<dbReference type="OrthoDB" id="9786494at2"/>
<dbReference type="NCBIfam" id="NF033855">
    <property type="entry name" value="tRNA_MNMC2"/>
    <property type="match status" value="1"/>
</dbReference>
<keyword evidence="9 10" id="KW-0511">Multifunctional enzyme</keyword>
<dbReference type="InterPro" id="IPR029063">
    <property type="entry name" value="SAM-dependent_MTases_sf"/>
</dbReference>
<dbReference type="NCBIfam" id="TIGR03197">
    <property type="entry name" value="MnmC_Cterm"/>
    <property type="match status" value="1"/>
</dbReference>
<evidence type="ECO:0000256" key="4">
    <source>
        <dbReference type="ARBA" id="ARBA00022679"/>
    </source>
</evidence>
<comment type="similarity">
    <text evidence="10">In the N-terminal section; belongs to the methyltransferase superfamily. tRNA (mnm(5)s(2)U34)-methyltransferase family.</text>
</comment>
<comment type="similarity">
    <text evidence="10">In the C-terminal section; belongs to the DAO family.</text>
</comment>
<evidence type="ECO:0000256" key="6">
    <source>
        <dbReference type="ARBA" id="ARBA00022694"/>
    </source>
</evidence>
<dbReference type="GO" id="GO:0050660">
    <property type="term" value="F:flavin adenine dinucleotide binding"/>
    <property type="evidence" value="ECO:0007669"/>
    <property type="project" value="UniProtKB-UniRule"/>
</dbReference>
<comment type="catalytic activity">
    <reaction evidence="10">
        <text>5-aminomethyl-2-thiouridine(34) in tRNA + S-adenosyl-L-methionine = 5-methylaminomethyl-2-thiouridine(34) in tRNA + S-adenosyl-L-homocysteine + H(+)</text>
        <dbReference type="Rhea" id="RHEA:19569"/>
        <dbReference type="Rhea" id="RHEA-COMP:10195"/>
        <dbReference type="Rhea" id="RHEA-COMP:10197"/>
        <dbReference type="ChEBI" id="CHEBI:15378"/>
        <dbReference type="ChEBI" id="CHEBI:57856"/>
        <dbReference type="ChEBI" id="CHEBI:59789"/>
        <dbReference type="ChEBI" id="CHEBI:74454"/>
        <dbReference type="ChEBI" id="CHEBI:74455"/>
        <dbReference type="EC" id="2.1.1.61"/>
    </reaction>
</comment>
<dbReference type="InterPro" id="IPR008471">
    <property type="entry name" value="MnmC-like_methylTransf"/>
</dbReference>
<evidence type="ECO:0000256" key="1">
    <source>
        <dbReference type="ARBA" id="ARBA00022490"/>
    </source>
</evidence>
<keyword evidence="1 10" id="KW-0963">Cytoplasm</keyword>
<dbReference type="Gene3D" id="3.30.9.10">
    <property type="entry name" value="D-Amino Acid Oxidase, subunit A, domain 2"/>
    <property type="match status" value="1"/>
</dbReference>
<evidence type="ECO:0000313" key="14">
    <source>
        <dbReference type="Proteomes" id="UP000247555"/>
    </source>
</evidence>